<dbReference type="InterPro" id="IPR024607">
    <property type="entry name" value="Sulfatase_CS"/>
</dbReference>
<protein>
    <submittedName>
        <fullName evidence="8">Sulfatase</fullName>
    </submittedName>
</protein>
<dbReference type="PANTHER" id="PTHR42693">
    <property type="entry name" value="ARYLSULFATASE FAMILY MEMBER"/>
    <property type="match status" value="1"/>
</dbReference>
<proteinExistence type="inferred from homology"/>
<evidence type="ECO:0000259" key="7">
    <source>
        <dbReference type="Pfam" id="PF00884"/>
    </source>
</evidence>
<dbReference type="InterPro" id="IPR000917">
    <property type="entry name" value="Sulfatase_N"/>
</dbReference>
<dbReference type="EMBL" id="JAMQBK010000002">
    <property type="protein sequence ID" value="MCM2369102.1"/>
    <property type="molecule type" value="Genomic_DNA"/>
</dbReference>
<dbReference type="Gene3D" id="3.40.720.10">
    <property type="entry name" value="Alkaline Phosphatase, subunit A"/>
    <property type="match status" value="1"/>
</dbReference>
<evidence type="ECO:0000313" key="9">
    <source>
        <dbReference type="Proteomes" id="UP001202961"/>
    </source>
</evidence>
<evidence type="ECO:0000256" key="6">
    <source>
        <dbReference type="SAM" id="SignalP"/>
    </source>
</evidence>
<organism evidence="8 9">
    <name type="scientific">Aporhodopirellula aestuarii</name>
    <dbReference type="NCBI Taxonomy" id="2950107"/>
    <lineage>
        <taxon>Bacteria</taxon>
        <taxon>Pseudomonadati</taxon>
        <taxon>Planctomycetota</taxon>
        <taxon>Planctomycetia</taxon>
        <taxon>Pirellulales</taxon>
        <taxon>Pirellulaceae</taxon>
        <taxon>Aporhodopirellula</taxon>
    </lineage>
</organism>
<evidence type="ECO:0000256" key="4">
    <source>
        <dbReference type="ARBA" id="ARBA00022837"/>
    </source>
</evidence>
<evidence type="ECO:0000256" key="1">
    <source>
        <dbReference type="ARBA" id="ARBA00008779"/>
    </source>
</evidence>
<dbReference type="Proteomes" id="UP001202961">
    <property type="component" value="Unassembled WGS sequence"/>
</dbReference>
<keyword evidence="4" id="KW-0106">Calcium</keyword>
<evidence type="ECO:0000256" key="5">
    <source>
        <dbReference type="SAM" id="MobiDB-lite"/>
    </source>
</evidence>
<evidence type="ECO:0000313" key="8">
    <source>
        <dbReference type="EMBL" id="MCM2369102.1"/>
    </source>
</evidence>
<feature type="region of interest" description="Disordered" evidence="5">
    <location>
        <begin position="436"/>
        <end position="487"/>
    </location>
</feature>
<keyword evidence="6" id="KW-0732">Signal</keyword>
<keyword evidence="9" id="KW-1185">Reference proteome</keyword>
<feature type="chain" id="PRO_5046427917" evidence="6">
    <location>
        <begin position="30"/>
        <end position="487"/>
    </location>
</feature>
<dbReference type="InterPro" id="IPR050738">
    <property type="entry name" value="Sulfatase"/>
</dbReference>
<dbReference type="CDD" id="cd16027">
    <property type="entry name" value="SGSH"/>
    <property type="match status" value="1"/>
</dbReference>
<feature type="domain" description="Sulfatase N-terminal" evidence="7">
    <location>
        <begin position="33"/>
        <end position="142"/>
    </location>
</feature>
<gene>
    <name evidence="8" type="ORF">NB063_00550</name>
</gene>
<keyword evidence="3" id="KW-0378">Hydrolase</keyword>
<dbReference type="RefSeq" id="WP_250926775.1">
    <property type="nucleotide sequence ID" value="NZ_JAMQBK010000002.1"/>
</dbReference>
<dbReference type="PANTHER" id="PTHR42693:SF53">
    <property type="entry name" value="ENDO-4-O-SULFATASE"/>
    <property type="match status" value="1"/>
</dbReference>
<comment type="caution">
    <text evidence="8">The sequence shown here is derived from an EMBL/GenBank/DDBJ whole genome shotgun (WGS) entry which is preliminary data.</text>
</comment>
<keyword evidence="2" id="KW-0479">Metal-binding</keyword>
<evidence type="ECO:0000256" key="2">
    <source>
        <dbReference type="ARBA" id="ARBA00022723"/>
    </source>
</evidence>
<feature type="compositionally biased region" description="Basic and acidic residues" evidence="5">
    <location>
        <begin position="447"/>
        <end position="468"/>
    </location>
</feature>
<feature type="domain" description="Sulfatase N-terminal" evidence="7">
    <location>
        <begin position="154"/>
        <end position="301"/>
    </location>
</feature>
<reference evidence="8 9" key="1">
    <citation type="journal article" date="2022" name="Syst. Appl. Microbiol.">
        <title>Rhodopirellula aestuarii sp. nov., a novel member of the genus Rhodopirellula isolated from brackish sediments collected in the Tagus River estuary, Portugal.</title>
        <authorList>
            <person name="Vitorino I.R."/>
            <person name="Klimek D."/>
            <person name="Calusinska M."/>
            <person name="Lobo-da-Cunha A."/>
            <person name="Vasconcelos V."/>
            <person name="Lage O.M."/>
        </authorList>
    </citation>
    <scope>NUCLEOTIDE SEQUENCE [LARGE SCALE GENOMIC DNA]</scope>
    <source>
        <strain evidence="8 9">ICT_H3.1</strain>
    </source>
</reference>
<dbReference type="InterPro" id="IPR017850">
    <property type="entry name" value="Alkaline_phosphatase_core_sf"/>
</dbReference>
<dbReference type="PROSITE" id="PS00523">
    <property type="entry name" value="SULFATASE_1"/>
    <property type="match status" value="1"/>
</dbReference>
<dbReference type="Pfam" id="PF00884">
    <property type="entry name" value="Sulfatase"/>
    <property type="match status" value="2"/>
</dbReference>
<evidence type="ECO:0000256" key="3">
    <source>
        <dbReference type="ARBA" id="ARBA00022801"/>
    </source>
</evidence>
<name>A0ABT0TWW9_9BACT</name>
<comment type="similarity">
    <text evidence="1">Belongs to the sulfatase family.</text>
</comment>
<sequence length="487" mass="54225">MPRNEFALMNYRYVILALGCLVFAAVSAAADPSNVVFLIADDISQEDLGCYGHPSVQTPNIDALAARGLRFDNAYLTTSSCSPSRCSIITGRYPHNTGAPELHTELPAGSVLFPELLKNAGYYTVLSGKHHMGNHANVAFTKISKGKGPGKEEDWVEILRDRPKDKPFFCWFASTDAHRAWSINEDAPKYDPADVKVPPYLVDGPKTREDLASYYHEVSRYDHFVGEVVAELKRQDVFDNTLIIVMADNGRPFPRCKTRLYDSGIKTPFVVHDPRRSEPAVVEGLISSIDVAATILEFTGVEKDPRIQGVSFVKILKDPKASIRDMVFAEHNWHVYRNHERSVRFGDWLYIRNNFPDQQNLCVEAYIGGAGEELWAAHKSGQLTDAQSNVFQNPCPAEELYHVGRDPDQLNNLASNPEQEQVLNQARALLTRWTDQTGDTIPTNPTPHRDAAPGGSKPDRKAFKHLEMPGDASKATEINEPGPISMP</sequence>
<accession>A0ABT0TWW9</accession>
<dbReference type="SUPFAM" id="SSF53649">
    <property type="entry name" value="Alkaline phosphatase-like"/>
    <property type="match status" value="1"/>
</dbReference>
<feature type="signal peptide" evidence="6">
    <location>
        <begin position="1"/>
        <end position="29"/>
    </location>
</feature>